<dbReference type="RefSeq" id="WP_406696565.1">
    <property type="nucleotide sequence ID" value="NZ_CP155447.1"/>
</dbReference>
<dbReference type="InterPro" id="IPR046349">
    <property type="entry name" value="C1-like_sf"/>
</dbReference>
<organism evidence="1">
    <name type="scientific">Singulisphaera sp. Ch08</name>
    <dbReference type="NCBI Taxonomy" id="3120278"/>
    <lineage>
        <taxon>Bacteria</taxon>
        <taxon>Pseudomonadati</taxon>
        <taxon>Planctomycetota</taxon>
        <taxon>Planctomycetia</taxon>
        <taxon>Isosphaerales</taxon>
        <taxon>Isosphaeraceae</taxon>
        <taxon>Singulisphaera</taxon>
    </lineage>
</organism>
<reference evidence="1" key="1">
    <citation type="submission" date="2024-05" db="EMBL/GenBank/DDBJ databases">
        <title>Planctomycetes of the genus Singulisphaera possess chitinolytic capabilities.</title>
        <authorList>
            <person name="Ivanova A."/>
        </authorList>
    </citation>
    <scope>NUCLEOTIDE SEQUENCE</scope>
    <source>
        <strain evidence="1">Ch08T</strain>
    </source>
</reference>
<proteinExistence type="predicted"/>
<dbReference type="InterPro" id="IPR039522">
    <property type="entry name" value="RING_finger_1_prok"/>
</dbReference>
<evidence type="ECO:0000313" key="1">
    <source>
        <dbReference type="EMBL" id="XBH03823.1"/>
    </source>
</evidence>
<dbReference type="Pfam" id="PF14446">
    <property type="entry name" value="Prok-RING_1"/>
    <property type="match status" value="1"/>
</dbReference>
<gene>
    <name evidence="1" type="ORF">V5E97_36835</name>
</gene>
<protein>
    <submittedName>
        <fullName evidence="1">RING finger protein</fullName>
    </submittedName>
</protein>
<sequence>MHLVVLGAIVLLVYLVIRLGATAGAWMTGNRYRSYRQLAARYQGKYESRGLSDPPTVSFAYKGSNVRVGLAPQITGQSNHPRTRVVARFRNGLPFRLELAPVSRPAPAQAPKGTRLVRIGDQEFDRGFVVQANDPEMAAGFLDSGVRWSIGNLQRLAPPGGMLISINPERLLVQIDRNLGLHAESLIHAVRETLLIHDGLQLGVASQLSQGVSILAVGPTSSEDAGPPICKVCGEAIDGPSVRCAVCRTPHHRDCWEYVGTCSIYGCNGKHSVSA</sequence>
<dbReference type="EMBL" id="CP155447">
    <property type="protein sequence ID" value="XBH03823.1"/>
    <property type="molecule type" value="Genomic_DNA"/>
</dbReference>
<dbReference type="SUPFAM" id="SSF57889">
    <property type="entry name" value="Cysteine-rich domain"/>
    <property type="match status" value="1"/>
</dbReference>
<name>A0AAU7CFI6_9BACT</name>
<dbReference type="AlphaFoldDB" id="A0AAU7CFI6"/>
<accession>A0AAU7CFI6</accession>